<feature type="region of interest" description="Disordered" evidence="2">
    <location>
        <begin position="339"/>
        <end position="380"/>
    </location>
</feature>
<evidence type="ECO:0000313" key="5">
    <source>
        <dbReference type="Proteomes" id="UP001272052"/>
    </source>
</evidence>
<dbReference type="Gene3D" id="2.30.310.10">
    <property type="entry name" value="ibrinogen binding protein from staphylococcus aureus domain"/>
    <property type="match status" value="1"/>
</dbReference>
<comment type="subunit">
    <text evidence="1">Associates with stalled 50S ribosomal subunits.</text>
</comment>
<dbReference type="Proteomes" id="UP001272052">
    <property type="component" value="Unassembled WGS sequence"/>
</dbReference>
<keyword evidence="5" id="KW-1185">Reference proteome</keyword>
<dbReference type="InterPro" id="IPR043681">
    <property type="entry name" value="RqcH_archaeal"/>
</dbReference>
<comment type="function">
    <text evidence="1">Probably part of the ribosome quality control system (RQC). May mediate the addition of alanine residues (Ala tailing) to incompletely synthesized nascent chains from stalled ribosomes, leading to their degradation.</text>
</comment>
<dbReference type="SUPFAM" id="SSF46946">
    <property type="entry name" value="S13-like H2TH domain"/>
    <property type="match status" value="1"/>
</dbReference>
<keyword evidence="1" id="KW-0694">RNA-binding</keyword>
<dbReference type="Pfam" id="PF05833">
    <property type="entry name" value="NFACT_N"/>
    <property type="match status" value="2"/>
</dbReference>
<proteinExistence type="inferred from homology"/>
<comment type="caution">
    <text evidence="4">The sequence shown here is derived from an EMBL/GenBank/DDBJ whole genome shotgun (WGS) entry which is preliminary data.</text>
</comment>
<dbReference type="EMBL" id="JAWDKC010000030">
    <property type="protein sequence ID" value="MDV0446013.1"/>
    <property type="molecule type" value="Genomic_DNA"/>
</dbReference>
<comment type="similarity">
    <text evidence="1">Belongs to the NEMF family.</text>
</comment>
<feature type="compositionally biased region" description="Low complexity" evidence="2">
    <location>
        <begin position="344"/>
        <end position="361"/>
    </location>
</feature>
<reference evidence="4 5" key="1">
    <citation type="submission" date="2023-06" db="EMBL/GenBank/DDBJ databases">
        <title>Genome sequence of Methanimicrococcus sp. At1.</title>
        <authorList>
            <person name="Protasov E."/>
            <person name="Platt K."/>
            <person name="Poehlein A."/>
            <person name="Daniel R."/>
            <person name="Brune A."/>
        </authorList>
    </citation>
    <scope>NUCLEOTIDE SEQUENCE [LARGE SCALE GENOMIC DNA]</scope>
    <source>
        <strain evidence="4 5">At1</strain>
    </source>
</reference>
<dbReference type="InterPro" id="IPR051608">
    <property type="entry name" value="RQC_Subunit_NEMF"/>
</dbReference>
<dbReference type="PANTHER" id="PTHR15239:SF6">
    <property type="entry name" value="RIBOSOME QUALITY CONTROL COMPLEX SUBUNIT NEMF"/>
    <property type="match status" value="1"/>
</dbReference>
<feature type="compositionally biased region" description="Basic and acidic residues" evidence="2">
    <location>
        <begin position="800"/>
        <end position="818"/>
    </location>
</feature>
<name>A0ABU3VRG8_9EURY</name>
<protein>
    <recommendedName>
        <fullName evidence="1">Archaeal Rqc2 homolog aRqcH</fullName>
        <shortName evidence="1">aRqcH</shortName>
    </recommendedName>
</protein>
<feature type="domain" description="NFACT RNA-binding" evidence="3">
    <location>
        <begin position="603"/>
        <end position="712"/>
    </location>
</feature>
<dbReference type="NCBIfam" id="NF041120">
    <property type="entry name" value="RqcH_arch"/>
    <property type="match status" value="1"/>
</dbReference>
<keyword evidence="1" id="KW-0820">tRNA-binding</keyword>
<dbReference type="InterPro" id="IPR008532">
    <property type="entry name" value="NFACT_RNA-bd"/>
</dbReference>
<evidence type="ECO:0000313" key="4">
    <source>
        <dbReference type="EMBL" id="MDV0446013.1"/>
    </source>
</evidence>
<evidence type="ECO:0000256" key="2">
    <source>
        <dbReference type="SAM" id="MobiDB-lite"/>
    </source>
</evidence>
<keyword evidence="1" id="KW-0648">Protein biosynthesis</keyword>
<evidence type="ECO:0000259" key="3">
    <source>
        <dbReference type="Pfam" id="PF05670"/>
    </source>
</evidence>
<accession>A0ABU3VRG8</accession>
<keyword evidence="1" id="KW-0175">Coiled coil</keyword>
<organism evidence="4 5">
    <name type="scientific">Methanimicrococcus hacksteinii</name>
    <dbReference type="NCBI Taxonomy" id="3028293"/>
    <lineage>
        <taxon>Archaea</taxon>
        <taxon>Methanobacteriati</taxon>
        <taxon>Methanobacteriota</taxon>
        <taxon>Stenosarchaea group</taxon>
        <taxon>Methanomicrobia</taxon>
        <taxon>Methanosarcinales</taxon>
        <taxon>Methanosarcinaceae</taxon>
        <taxon>Methanimicrococcus</taxon>
    </lineage>
</organism>
<feature type="region of interest" description="Disordered" evidence="2">
    <location>
        <begin position="796"/>
        <end position="818"/>
    </location>
</feature>
<gene>
    <name evidence="1" type="primary">rqcH</name>
    <name evidence="4" type="ORF">MmiAt1_16230</name>
</gene>
<dbReference type="PANTHER" id="PTHR15239">
    <property type="entry name" value="NUCLEAR EXPORT MEDIATOR FACTOR NEMF"/>
    <property type="match status" value="1"/>
</dbReference>
<dbReference type="InterPro" id="IPR010979">
    <property type="entry name" value="Ribosomal_uS13-like_H2TH"/>
</dbReference>
<dbReference type="HAMAP" id="MF_00844_A">
    <property type="entry name" value="RqcH_A"/>
    <property type="match status" value="1"/>
</dbReference>
<keyword evidence="1" id="KW-0699">rRNA-binding</keyword>
<sequence>MKQEMTSADVAAIVAELTAGETTLLDAKVEKIYQPDENEIRLNLFVRGQGRVNLIIESGKRLHMSRYLKESPKVAQSFPMLLRKYIMGARIISIEQHEFDRIVKIGLMRGGEESILIAELFSKGNIILTDKEGKIILPMKPVTFKERRIRSGEIYELPKNQINPMKTTIPEMKEILSASDRDAIRTLANQFNLGGLYSEEVFKRCDIDKTKPAAELTDGEIQIIYDTINEMLDPIRNSNFSPRLILKEKKEKGKSDSKENSENPNAALAEAGGAAAGGSAATAADDSNAAAAAADSNAAAAVVVESNAAAAAGNSTETEGSSAPVRVANGCDEKEQMHAVTTPDSAGTSTDSANTNASSADETGSAAADTGTQPETPEFVLPPNMEIADVVALDLAQYKDMPFIAFKTFSEALDEAFGKAALKVVETKKEEVKQDKKLGIYERRLKQQTDTIEKFDREIEKNTKIAESIYSNYAFVESILNVLNASRDKGYSWDEIKKIIENAKKENSNEAAKAILSIQPAEASVTVDLKEYKAVLDIRKTIPQNANVYYDQAKKFEKKKEGAIKALADTQAIIEKKEKEKKEDKSKGTEFVLKRKKHWYDRFKWFISSDGFLVVGGRDSDSNEEIFKKYMEKRDYVFHTQYPGAPLTVVKSEGKEVPENTLYEAATFAVSHSTLWKSGGASGDCYMIKGDQVSKTPETGEYVPKGSFIIRGERRYFEDVPLELAVGLEFKPETRAIGGPISAVTKNGSYVCEIVPGKFNQNDLSKKIYRAYTDLIKDQKFLKQIASPDLIAMVMPPGESDIRKGPEGVKQNPKIENE</sequence>
<dbReference type="Pfam" id="PF05670">
    <property type="entry name" value="NFACT-R_1"/>
    <property type="match status" value="1"/>
</dbReference>
<evidence type="ECO:0000256" key="1">
    <source>
        <dbReference type="HAMAP-Rule" id="MF_00844"/>
    </source>
</evidence>
<feature type="coiled-coil region" evidence="1">
    <location>
        <begin position="560"/>
        <end position="587"/>
    </location>
</feature>